<evidence type="ECO:0000256" key="10">
    <source>
        <dbReference type="ARBA" id="ARBA00023170"/>
    </source>
</evidence>
<dbReference type="Gene3D" id="3.30.70.1230">
    <property type="entry name" value="Nucleotide cyclase"/>
    <property type="match status" value="1"/>
</dbReference>
<keyword evidence="12 14" id="KW-0456">Lyase</keyword>
<name>A0A7R9KKJ4_9ACAR</name>
<reference evidence="19" key="1">
    <citation type="submission" date="2020-11" db="EMBL/GenBank/DDBJ databases">
        <authorList>
            <person name="Tran Van P."/>
        </authorList>
    </citation>
    <scope>NUCLEOTIDE SEQUENCE</scope>
</reference>
<keyword evidence="20" id="KW-1185">Reference proteome</keyword>
<keyword evidence="9 16" id="KW-0472">Membrane</keyword>
<evidence type="ECO:0000256" key="9">
    <source>
        <dbReference type="ARBA" id="ARBA00023136"/>
    </source>
</evidence>
<dbReference type="AlphaFoldDB" id="A0A7R9KKJ4"/>
<dbReference type="SUPFAM" id="SSF55073">
    <property type="entry name" value="Nucleotide cyclase"/>
    <property type="match status" value="1"/>
</dbReference>
<feature type="domain" description="Guanylate cyclase" evidence="18">
    <location>
        <begin position="432"/>
        <end position="562"/>
    </location>
</feature>
<evidence type="ECO:0000256" key="2">
    <source>
        <dbReference type="ARBA" id="ARBA00004479"/>
    </source>
</evidence>
<evidence type="ECO:0000256" key="16">
    <source>
        <dbReference type="SAM" id="Phobius"/>
    </source>
</evidence>
<evidence type="ECO:0000256" key="15">
    <source>
        <dbReference type="RuleBase" id="RU003431"/>
    </source>
</evidence>
<protein>
    <recommendedName>
        <fullName evidence="3 15">Guanylate cyclase</fullName>
        <ecNumber evidence="3 15">4.6.1.2</ecNumber>
    </recommendedName>
</protein>
<evidence type="ECO:0000256" key="8">
    <source>
        <dbReference type="ARBA" id="ARBA00023134"/>
    </source>
</evidence>
<dbReference type="PANTHER" id="PTHR11920:SF494">
    <property type="entry name" value="ATRIAL NATRIURETIC PEPTIDE RECEPTOR 2"/>
    <property type="match status" value="1"/>
</dbReference>
<keyword evidence="8" id="KW-0342">GTP-binding</keyword>
<gene>
    <name evidence="19" type="ORF">OSB1V03_LOCUS5332</name>
</gene>
<dbReference type="GO" id="GO:0005886">
    <property type="term" value="C:plasma membrane"/>
    <property type="evidence" value="ECO:0007669"/>
    <property type="project" value="TreeGrafter"/>
</dbReference>
<dbReference type="GO" id="GO:0005525">
    <property type="term" value="F:GTP binding"/>
    <property type="evidence" value="ECO:0007669"/>
    <property type="project" value="UniProtKB-KW"/>
</dbReference>
<dbReference type="InterPro" id="IPR001245">
    <property type="entry name" value="Ser-Thr/Tyr_kinase_cat_dom"/>
</dbReference>
<dbReference type="OrthoDB" id="1890790at2759"/>
<evidence type="ECO:0000256" key="3">
    <source>
        <dbReference type="ARBA" id="ARBA00012202"/>
    </source>
</evidence>
<dbReference type="SMART" id="SM00044">
    <property type="entry name" value="CYCc"/>
    <property type="match status" value="1"/>
</dbReference>
<comment type="catalytic activity">
    <reaction evidence="1 15">
        <text>GTP = 3',5'-cyclic GMP + diphosphate</text>
        <dbReference type="Rhea" id="RHEA:13665"/>
        <dbReference type="ChEBI" id="CHEBI:33019"/>
        <dbReference type="ChEBI" id="CHEBI:37565"/>
        <dbReference type="ChEBI" id="CHEBI:57746"/>
        <dbReference type="EC" id="4.6.1.2"/>
    </reaction>
</comment>
<dbReference type="EMBL" id="CAJPIZ010002654">
    <property type="protein sequence ID" value="CAG2105323.1"/>
    <property type="molecule type" value="Genomic_DNA"/>
</dbReference>
<dbReference type="InterPro" id="IPR001054">
    <property type="entry name" value="A/G_cyclase"/>
</dbReference>
<keyword evidence="6" id="KW-0547">Nucleotide-binding</keyword>
<dbReference type="InterPro" id="IPR029787">
    <property type="entry name" value="Nucleotide_cyclase"/>
</dbReference>
<keyword evidence="11" id="KW-0325">Glycoprotein</keyword>
<organism evidence="19">
    <name type="scientific">Medioppia subpectinata</name>
    <dbReference type="NCBI Taxonomy" id="1979941"/>
    <lineage>
        <taxon>Eukaryota</taxon>
        <taxon>Metazoa</taxon>
        <taxon>Ecdysozoa</taxon>
        <taxon>Arthropoda</taxon>
        <taxon>Chelicerata</taxon>
        <taxon>Arachnida</taxon>
        <taxon>Acari</taxon>
        <taxon>Acariformes</taxon>
        <taxon>Sarcoptiformes</taxon>
        <taxon>Oribatida</taxon>
        <taxon>Brachypylina</taxon>
        <taxon>Oppioidea</taxon>
        <taxon>Oppiidae</taxon>
        <taxon>Medioppia</taxon>
    </lineage>
</organism>
<keyword evidence="5" id="KW-0732">Signal</keyword>
<evidence type="ECO:0000313" key="20">
    <source>
        <dbReference type="Proteomes" id="UP000759131"/>
    </source>
</evidence>
<dbReference type="Pfam" id="PF00211">
    <property type="entry name" value="Guanylate_cyc"/>
    <property type="match status" value="1"/>
</dbReference>
<sequence>DLADLWWKVCYDDIIFPEHVIKSRQSGGKSVLSLNPSEIDEYAASGKASTAKVPSVVNSLISAAGVIDSVLIGVYKGIKVAVKPLNVKRINLSRELLQELKFVLILMPFLYHIVITQLMIDTFLFSTFLIVISKQMRELTHENLVRFVGLCPEDNNPAVLTELCIRGSLRDLLENEKINIDWNFRYSMMTDIVEGMIFLQNSCLDFHGRLKSTNCVVDGRFMVKITDYGLRALHEQVLQEQDVNPRALFWTAPEHLRARDPLTSGSKKGDVYAFAIILQELITRCGPFESLERLGRKRIIYEPNEVLDRIRMGTVPPFRPEVAPDECSKELLNLMHECWSESANGRPDFLQIKVKLRRITQGITSRNFLDNLLKRMEQYSQNLERIVTEKTESVIEEKRKTEELLYQLLPRFVAEELKKGIHIQPESFEAVTIFFSDIVGFTSLSSISTPMQVVDLLNDLYSCFDAIIDIYDVYKVETIGDAYMVASGLPIRNGSEHVREIARLALDLRRATNAFKIRHLPKRKLQLRIGFHSGPCVAGVVGLKMPKYCLFGDTVNTASRMETNGEPLKIHISEASEKLLKSFKTFVIVPRGEVEIKGKGKMTTYWLESENQKLTHNNNHHDYNDFRPIQDQVQNITQGIPTIET</sequence>
<dbReference type="GO" id="GO:0004383">
    <property type="term" value="F:guanylate cyclase activity"/>
    <property type="evidence" value="ECO:0007669"/>
    <property type="project" value="UniProtKB-EC"/>
</dbReference>
<evidence type="ECO:0000256" key="6">
    <source>
        <dbReference type="ARBA" id="ARBA00022741"/>
    </source>
</evidence>
<dbReference type="Pfam" id="PF07714">
    <property type="entry name" value="PK_Tyr_Ser-Thr"/>
    <property type="match status" value="1"/>
</dbReference>
<dbReference type="SUPFAM" id="SSF56112">
    <property type="entry name" value="Protein kinase-like (PK-like)"/>
    <property type="match status" value="1"/>
</dbReference>
<dbReference type="PROSITE" id="PS50011">
    <property type="entry name" value="PROTEIN_KINASE_DOM"/>
    <property type="match status" value="1"/>
</dbReference>
<comment type="subcellular location">
    <subcellularLocation>
        <location evidence="2">Membrane</location>
        <topology evidence="2">Single-pass type I membrane protein</topology>
    </subcellularLocation>
</comment>
<comment type="similarity">
    <text evidence="14">Belongs to the adenylyl cyclase class-4/guanylyl cyclase family.</text>
</comment>
<dbReference type="EC" id="4.6.1.2" evidence="3 15"/>
<evidence type="ECO:0000256" key="1">
    <source>
        <dbReference type="ARBA" id="ARBA00001436"/>
    </source>
</evidence>
<proteinExistence type="inferred from homology"/>
<dbReference type="Proteomes" id="UP000759131">
    <property type="component" value="Unassembled WGS sequence"/>
</dbReference>
<evidence type="ECO:0000256" key="11">
    <source>
        <dbReference type="ARBA" id="ARBA00023180"/>
    </source>
</evidence>
<dbReference type="InterPro" id="IPR050401">
    <property type="entry name" value="Cyclic_nucleotide_synthase"/>
</dbReference>
<evidence type="ECO:0000256" key="7">
    <source>
        <dbReference type="ARBA" id="ARBA00022989"/>
    </source>
</evidence>
<feature type="domain" description="Protein kinase" evidence="17">
    <location>
        <begin position="39"/>
        <end position="369"/>
    </location>
</feature>
<feature type="non-terminal residue" evidence="19">
    <location>
        <position position="1"/>
    </location>
</feature>
<evidence type="ECO:0000256" key="13">
    <source>
        <dbReference type="ARBA" id="ARBA00023293"/>
    </source>
</evidence>
<dbReference type="EMBL" id="OC857229">
    <property type="protein sequence ID" value="CAD7624893.1"/>
    <property type="molecule type" value="Genomic_DNA"/>
</dbReference>
<accession>A0A7R9KKJ4</accession>
<dbReference type="GO" id="GO:0007168">
    <property type="term" value="P:receptor guanylyl cyclase signaling pathway"/>
    <property type="evidence" value="ECO:0007669"/>
    <property type="project" value="TreeGrafter"/>
</dbReference>
<evidence type="ECO:0000259" key="17">
    <source>
        <dbReference type="PROSITE" id="PS50011"/>
    </source>
</evidence>
<evidence type="ECO:0000313" key="19">
    <source>
        <dbReference type="EMBL" id="CAD7624893.1"/>
    </source>
</evidence>
<dbReference type="Gene3D" id="1.10.510.10">
    <property type="entry name" value="Transferase(Phosphotransferase) domain 1"/>
    <property type="match status" value="1"/>
</dbReference>
<dbReference type="FunFam" id="3.30.70.1230:FF:000004">
    <property type="entry name" value="Guanylate cyclase"/>
    <property type="match status" value="1"/>
</dbReference>
<dbReference type="CDD" id="cd07302">
    <property type="entry name" value="CHD"/>
    <property type="match status" value="1"/>
</dbReference>
<dbReference type="InterPro" id="IPR000719">
    <property type="entry name" value="Prot_kinase_dom"/>
</dbReference>
<evidence type="ECO:0000256" key="5">
    <source>
        <dbReference type="ARBA" id="ARBA00022729"/>
    </source>
</evidence>
<dbReference type="PROSITE" id="PS00452">
    <property type="entry name" value="GUANYLATE_CYCLASE_1"/>
    <property type="match status" value="1"/>
</dbReference>
<feature type="transmembrane region" description="Helical" evidence="16">
    <location>
        <begin position="109"/>
        <end position="132"/>
    </location>
</feature>
<dbReference type="GO" id="GO:0005524">
    <property type="term" value="F:ATP binding"/>
    <property type="evidence" value="ECO:0007669"/>
    <property type="project" value="InterPro"/>
</dbReference>
<dbReference type="GO" id="GO:0004016">
    <property type="term" value="F:adenylate cyclase activity"/>
    <property type="evidence" value="ECO:0007669"/>
    <property type="project" value="TreeGrafter"/>
</dbReference>
<evidence type="ECO:0000256" key="14">
    <source>
        <dbReference type="RuleBase" id="RU000405"/>
    </source>
</evidence>
<keyword evidence="10" id="KW-0675">Receptor</keyword>
<dbReference type="InterPro" id="IPR018297">
    <property type="entry name" value="A/G_cyclase_CS"/>
</dbReference>
<dbReference type="GO" id="GO:0035556">
    <property type="term" value="P:intracellular signal transduction"/>
    <property type="evidence" value="ECO:0007669"/>
    <property type="project" value="InterPro"/>
</dbReference>
<evidence type="ECO:0000256" key="12">
    <source>
        <dbReference type="ARBA" id="ARBA00023239"/>
    </source>
</evidence>
<evidence type="ECO:0000256" key="4">
    <source>
        <dbReference type="ARBA" id="ARBA00022692"/>
    </source>
</evidence>
<keyword evidence="7 16" id="KW-1133">Transmembrane helix</keyword>
<dbReference type="GO" id="GO:0001653">
    <property type="term" value="F:peptide receptor activity"/>
    <property type="evidence" value="ECO:0007669"/>
    <property type="project" value="TreeGrafter"/>
</dbReference>
<dbReference type="PROSITE" id="PS50125">
    <property type="entry name" value="GUANYLATE_CYCLASE_2"/>
    <property type="match status" value="1"/>
</dbReference>
<dbReference type="GO" id="GO:0004672">
    <property type="term" value="F:protein kinase activity"/>
    <property type="evidence" value="ECO:0007669"/>
    <property type="project" value="InterPro"/>
</dbReference>
<keyword evidence="13 15" id="KW-0141">cGMP biosynthesis</keyword>
<dbReference type="InterPro" id="IPR011009">
    <property type="entry name" value="Kinase-like_dom_sf"/>
</dbReference>
<keyword evidence="4 16" id="KW-0812">Transmembrane</keyword>
<evidence type="ECO:0000259" key="18">
    <source>
        <dbReference type="PROSITE" id="PS50125"/>
    </source>
</evidence>
<dbReference type="PANTHER" id="PTHR11920">
    <property type="entry name" value="GUANYLYL CYCLASE"/>
    <property type="match status" value="1"/>
</dbReference>